<evidence type="ECO:0000313" key="2">
    <source>
        <dbReference type="EMBL" id="KLO05197.1"/>
    </source>
</evidence>
<evidence type="ECO:0000256" key="1">
    <source>
        <dbReference type="SAM" id="MobiDB-lite"/>
    </source>
</evidence>
<dbReference type="EMBL" id="KQ086346">
    <property type="protein sequence ID" value="KLO05197.1"/>
    <property type="molecule type" value="Genomic_DNA"/>
</dbReference>
<name>A0A0H2R1H3_9AGAM</name>
<organism evidence="2 3">
    <name type="scientific">Schizopora paradoxa</name>
    <dbReference type="NCBI Taxonomy" id="27342"/>
    <lineage>
        <taxon>Eukaryota</taxon>
        <taxon>Fungi</taxon>
        <taxon>Dikarya</taxon>
        <taxon>Basidiomycota</taxon>
        <taxon>Agaricomycotina</taxon>
        <taxon>Agaricomycetes</taxon>
        <taxon>Hymenochaetales</taxon>
        <taxon>Schizoporaceae</taxon>
        <taxon>Schizopora</taxon>
    </lineage>
</organism>
<gene>
    <name evidence="2" type="ORF">SCHPADRAFT_1003014</name>
</gene>
<dbReference type="AlphaFoldDB" id="A0A0H2R1H3"/>
<keyword evidence="3" id="KW-1185">Reference proteome</keyword>
<protein>
    <submittedName>
        <fullName evidence="2">Uncharacterized protein</fullName>
    </submittedName>
</protein>
<accession>A0A0H2R1H3</accession>
<reference evidence="2 3" key="1">
    <citation type="submission" date="2015-04" db="EMBL/GenBank/DDBJ databases">
        <title>Complete genome sequence of Schizopora paradoxa KUC8140, a cosmopolitan wood degrader in East Asia.</title>
        <authorList>
            <consortium name="DOE Joint Genome Institute"/>
            <person name="Min B."/>
            <person name="Park H."/>
            <person name="Jang Y."/>
            <person name="Kim J.-J."/>
            <person name="Kim K.H."/>
            <person name="Pangilinan J."/>
            <person name="Lipzen A."/>
            <person name="Riley R."/>
            <person name="Grigoriev I.V."/>
            <person name="Spatafora J.W."/>
            <person name="Choi I.-G."/>
        </authorList>
    </citation>
    <scope>NUCLEOTIDE SEQUENCE [LARGE SCALE GENOMIC DNA]</scope>
    <source>
        <strain evidence="2 3">KUC8140</strain>
    </source>
</reference>
<dbReference type="Proteomes" id="UP000053477">
    <property type="component" value="Unassembled WGS sequence"/>
</dbReference>
<evidence type="ECO:0000313" key="3">
    <source>
        <dbReference type="Proteomes" id="UP000053477"/>
    </source>
</evidence>
<dbReference type="OrthoDB" id="3270899at2759"/>
<feature type="compositionally biased region" description="Basic and acidic residues" evidence="1">
    <location>
        <begin position="1"/>
        <end position="12"/>
    </location>
</feature>
<feature type="region of interest" description="Disordered" evidence="1">
    <location>
        <begin position="1"/>
        <end position="25"/>
    </location>
</feature>
<proteinExistence type="predicted"/>
<sequence>MSNKDSMDVDKPKRIRHRGGETQKGTCGHKCGTPCMKRLSVPGGALSQHEKKADLHKECAIGCDKNYMLPKEFHVTLEQRKAAQAKDRDRLKCIRALFVLRPLFSVPKSVAAMKEELELFPLSYDLEAKQDNTEWIEEARGFVRQCGHDDKKGKVMYLNEWVLALRTCTTWDEAKTSDDLERLDIQTHKQFYDRLFEAAESTTDYQLKDFGDELSEDYDVIITLLDVTEDTSAQTFSYTKDLLLMLEKHVPIWPPMSDQLLRHDKFKMTEMLDNVAEKMNKPRPLTWRIQDVPDDQMHNVVLKRNASGCRRHFIPRPLQQAKTLQKAIDKHETGEMGVQGCWLAQEYMPSLKEMGEVRVYMTEKSAIQGIVSTSFMEETGDEMTMEGM</sequence>
<dbReference type="InParanoid" id="A0A0H2R1H3"/>